<sequence length="168" mass="18874">MVQIVVSDSSVLMDLARTGLIEYTGGLPFDFIIPNTMFAEELLDLGEYSRDQLLKMGFALSELSGNGFRIAQSHMSEHKKLSIQDCFALALAQEKDAILMTGDGLLRKVSQKNGVETHGVLWFSDLIEKHQLVANEFLRDCLLTLQQHPATRLPKKELQDRIDRLGVE</sequence>
<comment type="caution">
    <text evidence="1">The sequence shown here is derived from an EMBL/GenBank/DDBJ whole genome shotgun (WGS) entry which is preliminary data.</text>
</comment>
<dbReference type="InterPro" id="IPR021799">
    <property type="entry name" value="PIN-like_prokaryotic"/>
</dbReference>
<dbReference type="Proteomes" id="UP000632498">
    <property type="component" value="Unassembled WGS sequence"/>
</dbReference>
<name>A0A917FEE0_9PROT</name>
<proteinExistence type="predicted"/>
<reference evidence="1" key="2">
    <citation type="submission" date="2020-09" db="EMBL/GenBank/DDBJ databases">
        <authorList>
            <person name="Sun Q."/>
            <person name="Zhou Y."/>
        </authorList>
    </citation>
    <scope>NUCLEOTIDE SEQUENCE</scope>
    <source>
        <strain evidence="1">CGMCC 1.15254</strain>
    </source>
</reference>
<gene>
    <name evidence="1" type="ORF">GCM10011332_29320</name>
</gene>
<accession>A0A917FEE0</accession>
<dbReference type="EMBL" id="BMHV01000028">
    <property type="protein sequence ID" value="GGF73387.1"/>
    <property type="molecule type" value="Genomic_DNA"/>
</dbReference>
<reference evidence="1" key="1">
    <citation type="journal article" date="2014" name="Int. J. Syst. Evol. Microbiol.">
        <title>Complete genome sequence of Corynebacterium casei LMG S-19264T (=DSM 44701T), isolated from a smear-ripened cheese.</title>
        <authorList>
            <consortium name="US DOE Joint Genome Institute (JGI-PGF)"/>
            <person name="Walter F."/>
            <person name="Albersmeier A."/>
            <person name="Kalinowski J."/>
            <person name="Ruckert C."/>
        </authorList>
    </citation>
    <scope>NUCLEOTIDE SEQUENCE</scope>
    <source>
        <strain evidence="1">CGMCC 1.15254</strain>
    </source>
</reference>
<dbReference type="Pfam" id="PF11848">
    <property type="entry name" value="DUF3368"/>
    <property type="match status" value="1"/>
</dbReference>
<dbReference type="Gene3D" id="3.40.50.1010">
    <property type="entry name" value="5'-nuclease"/>
    <property type="match status" value="1"/>
</dbReference>
<keyword evidence="2" id="KW-1185">Reference proteome</keyword>
<dbReference type="AlphaFoldDB" id="A0A917FEE0"/>
<dbReference type="RefSeq" id="WP_188666599.1">
    <property type="nucleotide sequence ID" value="NZ_BMHV01000028.1"/>
</dbReference>
<evidence type="ECO:0000313" key="2">
    <source>
        <dbReference type="Proteomes" id="UP000632498"/>
    </source>
</evidence>
<evidence type="ECO:0000313" key="1">
    <source>
        <dbReference type="EMBL" id="GGF73387.1"/>
    </source>
</evidence>
<dbReference type="InterPro" id="IPR029060">
    <property type="entry name" value="PIN-like_dom_sf"/>
</dbReference>
<dbReference type="SUPFAM" id="SSF88723">
    <property type="entry name" value="PIN domain-like"/>
    <property type="match status" value="1"/>
</dbReference>
<protein>
    <recommendedName>
        <fullName evidence="3">PIN domain-containing protein</fullName>
    </recommendedName>
</protein>
<evidence type="ECO:0008006" key="3">
    <source>
        <dbReference type="Google" id="ProtNLM"/>
    </source>
</evidence>
<organism evidence="1 2">
    <name type="scientific">Terasakiella brassicae</name>
    <dbReference type="NCBI Taxonomy" id="1634917"/>
    <lineage>
        <taxon>Bacteria</taxon>
        <taxon>Pseudomonadati</taxon>
        <taxon>Pseudomonadota</taxon>
        <taxon>Alphaproteobacteria</taxon>
        <taxon>Rhodospirillales</taxon>
        <taxon>Terasakiellaceae</taxon>
        <taxon>Terasakiella</taxon>
    </lineage>
</organism>